<organism evidence="4 5">
    <name type="scientific">Lepisosteus oculatus</name>
    <name type="common">Spotted gar</name>
    <dbReference type="NCBI Taxonomy" id="7918"/>
    <lineage>
        <taxon>Eukaryota</taxon>
        <taxon>Metazoa</taxon>
        <taxon>Chordata</taxon>
        <taxon>Craniata</taxon>
        <taxon>Vertebrata</taxon>
        <taxon>Euteleostomi</taxon>
        <taxon>Actinopterygii</taxon>
        <taxon>Neopterygii</taxon>
        <taxon>Holostei</taxon>
        <taxon>Semionotiformes</taxon>
        <taxon>Lepisosteidae</taxon>
        <taxon>Lepisosteus</taxon>
    </lineage>
</organism>
<reference evidence="5" key="1">
    <citation type="submission" date="2011-12" db="EMBL/GenBank/DDBJ databases">
        <title>The Draft Genome of Lepisosteus oculatus.</title>
        <authorList>
            <consortium name="The Broad Institute Genome Assembly &amp; Analysis Group"/>
            <consortium name="Computational R&amp;D Group"/>
            <consortium name="and Sequencing Platform"/>
            <person name="Di Palma F."/>
            <person name="Alfoldi J."/>
            <person name="Johnson J."/>
            <person name="Berlin A."/>
            <person name="Gnerre S."/>
            <person name="Jaffe D."/>
            <person name="MacCallum I."/>
            <person name="Young S."/>
            <person name="Walker B.J."/>
            <person name="Lander E.S."/>
            <person name="Lindblad-Toh K."/>
        </authorList>
    </citation>
    <scope>NUCLEOTIDE SEQUENCE [LARGE SCALE GENOMIC DNA]</scope>
</reference>
<evidence type="ECO:0000256" key="2">
    <source>
        <dbReference type="ARBA" id="ARBA00022737"/>
    </source>
</evidence>
<dbReference type="Ensembl" id="ENSLOCT00000000315.1">
    <property type="protein sequence ID" value="ENSLOCP00000000315.1"/>
    <property type="gene ID" value="ENSLOCG00000000287.1"/>
</dbReference>
<evidence type="ECO:0000313" key="5">
    <source>
        <dbReference type="Proteomes" id="UP000018468"/>
    </source>
</evidence>
<keyword evidence="1" id="KW-0433">Leucine-rich repeat</keyword>
<dbReference type="InterPro" id="IPR041267">
    <property type="entry name" value="NLRP_HD2"/>
</dbReference>
<feature type="domain" description="NACHT LRR and PYD" evidence="3">
    <location>
        <begin position="3"/>
        <end position="61"/>
    </location>
</feature>
<dbReference type="Bgee" id="ENSLOCG00000000287">
    <property type="expression patterns" value="Expressed in bone element and 6 other cell types or tissues"/>
</dbReference>
<dbReference type="STRING" id="7918.ENSLOCP00000000315"/>
<evidence type="ECO:0000313" key="4">
    <source>
        <dbReference type="Ensembl" id="ENSLOCP00000000315.1"/>
    </source>
</evidence>
<accession>W5LW08</accession>
<dbReference type="Proteomes" id="UP000018468">
    <property type="component" value="Unassembled WGS sequence"/>
</dbReference>
<proteinExistence type="predicted"/>
<dbReference type="PANTHER" id="PTHR24106">
    <property type="entry name" value="NACHT, LRR AND CARD DOMAINS-CONTAINING"/>
    <property type="match status" value="1"/>
</dbReference>
<dbReference type="GeneTree" id="ENSGT01150000286904"/>
<dbReference type="InterPro" id="IPR051261">
    <property type="entry name" value="NLR"/>
</dbReference>
<reference evidence="4" key="2">
    <citation type="submission" date="2025-08" db="UniProtKB">
        <authorList>
            <consortium name="Ensembl"/>
        </authorList>
    </citation>
    <scope>IDENTIFICATION</scope>
</reference>
<keyword evidence="2" id="KW-0677">Repeat</keyword>
<dbReference type="HOGENOM" id="CLU_1906049_0_0_1"/>
<evidence type="ECO:0000259" key="3">
    <source>
        <dbReference type="Pfam" id="PF17776"/>
    </source>
</evidence>
<evidence type="ECO:0000256" key="1">
    <source>
        <dbReference type="ARBA" id="ARBA00022614"/>
    </source>
</evidence>
<keyword evidence="5" id="KW-1185">Reference proteome</keyword>
<dbReference type="AlphaFoldDB" id="W5LW08"/>
<dbReference type="OMA" id="WNCIPCQ"/>
<sequence length="133" mass="15018">MGMKNNQELLKGFLSGTKDHSSDIQETAGYIKELIRETSSPERCFNLFHCLSELKDKSLMNEFNVTLDKVKRPVQSLSPSQCSALTFFSLLSEKEIDVFNMSEYATSEECVRRLLPVAKITKTLSPGLHPVIM</sequence>
<name>W5LW08_LEPOC</name>
<reference evidence="4" key="3">
    <citation type="submission" date="2025-09" db="UniProtKB">
        <authorList>
            <consortium name="Ensembl"/>
        </authorList>
    </citation>
    <scope>IDENTIFICATION</scope>
</reference>
<protein>
    <recommendedName>
        <fullName evidence="3">NACHT LRR and PYD domain-containing protein</fullName>
    </recommendedName>
</protein>
<dbReference type="Pfam" id="PF17776">
    <property type="entry name" value="NLRC4_HD2"/>
    <property type="match status" value="1"/>
</dbReference>
<dbReference type="InParanoid" id="W5LW08"/>